<evidence type="ECO:0000313" key="2">
    <source>
        <dbReference type="EMBL" id="COV39632.1"/>
    </source>
</evidence>
<evidence type="ECO:0000313" key="3">
    <source>
        <dbReference type="Proteomes" id="UP000044938"/>
    </source>
</evidence>
<dbReference type="EMBL" id="CSAJ01000007">
    <property type="protein sequence ID" value="COV39632.1"/>
    <property type="molecule type" value="Genomic_DNA"/>
</dbReference>
<dbReference type="Proteomes" id="UP000044938">
    <property type="component" value="Unassembled WGS sequence"/>
</dbReference>
<sequence>MRQIATDGTDPVRAGDRTMPRHHRGRVQRDHRVAGRHPVGDRARPHNRGATDEQQIPGEQHTGVGHVHDRVGGGVRGTEVEQVDSPAAELDGQVAVERQVGVAQLDAAEVKVTEAITQIPRRNGAQVGGLDPG</sequence>
<accession>A0A655I0U6</accession>
<proteinExistence type="predicted"/>
<evidence type="ECO:0000256" key="1">
    <source>
        <dbReference type="SAM" id="MobiDB-lite"/>
    </source>
</evidence>
<organism evidence="2 3">
    <name type="scientific">Mycobacterium tuberculosis</name>
    <dbReference type="NCBI Taxonomy" id="1773"/>
    <lineage>
        <taxon>Bacteria</taxon>
        <taxon>Bacillati</taxon>
        <taxon>Actinomycetota</taxon>
        <taxon>Actinomycetes</taxon>
        <taxon>Mycobacteriales</taxon>
        <taxon>Mycobacteriaceae</taxon>
        <taxon>Mycobacterium</taxon>
        <taxon>Mycobacterium tuberculosis complex</taxon>
    </lineage>
</organism>
<reference evidence="2 3" key="1">
    <citation type="submission" date="2015-03" db="EMBL/GenBank/DDBJ databases">
        <authorList>
            <consortium name="Pathogen Informatics"/>
        </authorList>
    </citation>
    <scope>NUCLEOTIDE SEQUENCE [LARGE SCALE GENOMIC DNA]</scope>
    <source>
        <strain evidence="2 3">M09401471</strain>
    </source>
</reference>
<name>A0A655I0U6_MYCTX</name>
<dbReference type="AlphaFoldDB" id="A0A655I0U6"/>
<protein>
    <submittedName>
        <fullName evidence="2">Uncharacterized protein</fullName>
    </submittedName>
</protein>
<gene>
    <name evidence="2" type="ORF">ERS007720_00118</name>
</gene>
<feature type="region of interest" description="Disordered" evidence="1">
    <location>
        <begin position="1"/>
        <end position="86"/>
    </location>
</feature>
<feature type="compositionally biased region" description="Basic and acidic residues" evidence="1">
    <location>
        <begin position="27"/>
        <end position="44"/>
    </location>
</feature>